<sequence length="139" mass="15316">MQRFGADGFIGKEQSMVEAELGVCPSFVDVFIRGHQGPDPENPEVLCDEQATERLAKYKEQVPPNYFVSTPSTQGPPFGDAQGSQPPPNWIVPSGQAPWLEMPPRVPSLNNGYIIPKDRPLEILLRDGNLRSGCSLVNR</sequence>
<protein>
    <submittedName>
        <fullName evidence="2">Uncharacterized protein</fullName>
    </submittedName>
</protein>
<reference evidence="2 3" key="1">
    <citation type="submission" date="2024-02" db="EMBL/GenBank/DDBJ databases">
        <title>High-quality chromosome-scale genome assembly of Pensacola bahiagrass (Paspalum notatum Flugge var. saurae).</title>
        <authorList>
            <person name="Vega J.M."/>
            <person name="Podio M."/>
            <person name="Orjuela J."/>
            <person name="Siena L.A."/>
            <person name="Pessino S.C."/>
            <person name="Combes M.C."/>
            <person name="Mariac C."/>
            <person name="Albertini E."/>
            <person name="Pupilli F."/>
            <person name="Ortiz J.P.A."/>
            <person name="Leblanc O."/>
        </authorList>
    </citation>
    <scope>NUCLEOTIDE SEQUENCE [LARGE SCALE GENOMIC DNA]</scope>
    <source>
        <strain evidence="2">R1</strain>
        <tissue evidence="2">Leaf</tissue>
    </source>
</reference>
<evidence type="ECO:0000313" key="2">
    <source>
        <dbReference type="EMBL" id="WVZ75613.1"/>
    </source>
</evidence>
<gene>
    <name evidence="2" type="ORF">U9M48_023650</name>
</gene>
<evidence type="ECO:0000256" key="1">
    <source>
        <dbReference type="SAM" id="MobiDB-lite"/>
    </source>
</evidence>
<dbReference type="AlphaFoldDB" id="A0AAQ3WUX0"/>
<feature type="region of interest" description="Disordered" evidence="1">
    <location>
        <begin position="62"/>
        <end position="96"/>
    </location>
</feature>
<dbReference type="EMBL" id="CP144749">
    <property type="protein sequence ID" value="WVZ75613.1"/>
    <property type="molecule type" value="Genomic_DNA"/>
</dbReference>
<keyword evidence="3" id="KW-1185">Reference proteome</keyword>
<accession>A0AAQ3WUX0</accession>
<proteinExistence type="predicted"/>
<dbReference type="Proteomes" id="UP001341281">
    <property type="component" value="Chromosome 05"/>
</dbReference>
<evidence type="ECO:0000313" key="3">
    <source>
        <dbReference type="Proteomes" id="UP001341281"/>
    </source>
</evidence>
<name>A0AAQ3WUX0_PASNO</name>
<organism evidence="2 3">
    <name type="scientific">Paspalum notatum var. saurae</name>
    <dbReference type="NCBI Taxonomy" id="547442"/>
    <lineage>
        <taxon>Eukaryota</taxon>
        <taxon>Viridiplantae</taxon>
        <taxon>Streptophyta</taxon>
        <taxon>Embryophyta</taxon>
        <taxon>Tracheophyta</taxon>
        <taxon>Spermatophyta</taxon>
        <taxon>Magnoliopsida</taxon>
        <taxon>Liliopsida</taxon>
        <taxon>Poales</taxon>
        <taxon>Poaceae</taxon>
        <taxon>PACMAD clade</taxon>
        <taxon>Panicoideae</taxon>
        <taxon>Andropogonodae</taxon>
        <taxon>Paspaleae</taxon>
        <taxon>Paspalinae</taxon>
        <taxon>Paspalum</taxon>
    </lineage>
</organism>